<dbReference type="Gene3D" id="2.160.10.10">
    <property type="entry name" value="Hexapeptide repeat proteins"/>
    <property type="match status" value="1"/>
</dbReference>
<organism evidence="1 2">
    <name type="scientific">Demequina capsici</name>
    <dbReference type="NCBI Taxonomy" id="3075620"/>
    <lineage>
        <taxon>Bacteria</taxon>
        <taxon>Bacillati</taxon>
        <taxon>Actinomycetota</taxon>
        <taxon>Actinomycetes</taxon>
        <taxon>Micrococcales</taxon>
        <taxon>Demequinaceae</taxon>
        <taxon>Demequina</taxon>
    </lineage>
</organism>
<accession>A0AA96F471</accession>
<gene>
    <name evidence="1" type="ORF">RN606_10155</name>
</gene>
<sequence length="210" mass="21723">MPLRGAGGRTEVEMIAAYEGVSPQIHPTASVAASAVVSGDVVLGPGARVLHGAVVSGEQGRVLIGEDVLIMENAVVKSRAGHACTIGNAVMIGPHAHVSGATVGAGSFVATGASVFAGARVGAGCEIRIGAVVQVNSLLEDGVTVPIHWVAVGHPAHVFPPDRHDEIWRIQRDLDFPGTVYGVERGTPMAQIMREQSELHAPRPEGSTRE</sequence>
<protein>
    <submittedName>
        <fullName evidence="1">Gamma carbonic anhydrase family protein</fullName>
    </submittedName>
</protein>
<dbReference type="PANTHER" id="PTHR13061:SF29">
    <property type="entry name" value="GAMMA CARBONIC ANHYDRASE-LIKE 1, MITOCHONDRIAL-RELATED"/>
    <property type="match status" value="1"/>
</dbReference>
<dbReference type="EMBL" id="CP134879">
    <property type="protein sequence ID" value="WNM23721.1"/>
    <property type="molecule type" value="Genomic_DNA"/>
</dbReference>
<proteinExistence type="predicted"/>
<evidence type="ECO:0000313" key="2">
    <source>
        <dbReference type="Proteomes" id="UP001304125"/>
    </source>
</evidence>
<dbReference type="Proteomes" id="UP001304125">
    <property type="component" value="Chromosome"/>
</dbReference>
<dbReference type="RefSeq" id="WP_313496849.1">
    <property type="nucleotide sequence ID" value="NZ_CP134879.1"/>
</dbReference>
<keyword evidence="2" id="KW-1185">Reference proteome</keyword>
<dbReference type="SUPFAM" id="SSF51161">
    <property type="entry name" value="Trimeric LpxA-like enzymes"/>
    <property type="match status" value="1"/>
</dbReference>
<dbReference type="InterPro" id="IPR011004">
    <property type="entry name" value="Trimer_LpxA-like_sf"/>
</dbReference>
<name>A0AA96F471_9MICO</name>
<evidence type="ECO:0000313" key="1">
    <source>
        <dbReference type="EMBL" id="WNM23721.1"/>
    </source>
</evidence>
<dbReference type="PANTHER" id="PTHR13061">
    <property type="entry name" value="DYNACTIN SUBUNIT P25"/>
    <property type="match status" value="1"/>
</dbReference>
<reference evidence="1 2" key="1">
    <citation type="submission" date="2023-09" db="EMBL/GenBank/DDBJ databases">
        <title>Demequina sp. a novel bacteria isolated from Capsicum annuum.</title>
        <authorList>
            <person name="Humaira Z."/>
            <person name="Lee J."/>
            <person name="Cho D."/>
        </authorList>
    </citation>
    <scope>NUCLEOTIDE SEQUENCE [LARGE SCALE GENOMIC DNA]</scope>
    <source>
        <strain evidence="1 2">OYTSA14</strain>
    </source>
</reference>
<dbReference type="AlphaFoldDB" id="A0AA96F471"/>
<dbReference type="InterPro" id="IPR050484">
    <property type="entry name" value="Transf_Hexapept/Carb_Anhydrase"/>
</dbReference>